<keyword evidence="1" id="KW-0472">Membrane</keyword>
<feature type="transmembrane region" description="Helical" evidence="1">
    <location>
        <begin position="29"/>
        <end position="47"/>
    </location>
</feature>
<keyword evidence="3" id="KW-1185">Reference proteome</keyword>
<sequence length="177" mass="20327">MINPIPEGISMEDRYGELVISRRWFSSKVFFLLFFAIFWDVFLFSFYKQLLSGDSVPTMAALFPLLHVGVGIGITYSVITGFVNKTVISVSPDLLGIRHTPLPWRGNRTLHRSDFIQLYVEEVRQKNSVSYRLNAVLNNHKKLKLLSGIYDRSQAVFFEKEIEKYMGIQDEPISGEA</sequence>
<gene>
    <name evidence="2" type="ORF">ACFPQ4_04430</name>
</gene>
<evidence type="ECO:0000256" key="1">
    <source>
        <dbReference type="SAM" id="Phobius"/>
    </source>
</evidence>
<comment type="caution">
    <text evidence="2">The sequence shown here is derived from an EMBL/GenBank/DDBJ whole genome shotgun (WGS) entry which is preliminary data.</text>
</comment>
<keyword evidence="1" id="KW-1133">Transmembrane helix</keyword>
<accession>A0ABW0QX36</accession>
<dbReference type="EMBL" id="JBHSNC010000012">
    <property type="protein sequence ID" value="MFC5528700.1"/>
    <property type="molecule type" value="Genomic_DNA"/>
</dbReference>
<evidence type="ECO:0000313" key="3">
    <source>
        <dbReference type="Proteomes" id="UP001596108"/>
    </source>
</evidence>
<protein>
    <submittedName>
        <fullName evidence="2">Uncharacterized protein</fullName>
    </submittedName>
</protein>
<reference evidence="3" key="1">
    <citation type="journal article" date="2019" name="Int. J. Syst. Evol. Microbiol.">
        <title>The Global Catalogue of Microorganisms (GCM) 10K type strain sequencing project: providing services to taxonomists for standard genome sequencing and annotation.</title>
        <authorList>
            <consortium name="The Broad Institute Genomics Platform"/>
            <consortium name="The Broad Institute Genome Sequencing Center for Infectious Disease"/>
            <person name="Wu L."/>
            <person name="Ma J."/>
        </authorList>
    </citation>
    <scope>NUCLEOTIDE SEQUENCE [LARGE SCALE GENOMIC DNA]</scope>
    <source>
        <strain evidence="3">CGMCC 1.18578</strain>
    </source>
</reference>
<keyword evidence="1" id="KW-0812">Transmembrane</keyword>
<proteinExistence type="predicted"/>
<name>A0ABW0QX36_9BACL</name>
<feature type="transmembrane region" description="Helical" evidence="1">
    <location>
        <begin position="59"/>
        <end position="79"/>
    </location>
</feature>
<dbReference type="RefSeq" id="WP_378110561.1">
    <property type="nucleotide sequence ID" value="NZ_JBHSNC010000012.1"/>
</dbReference>
<organism evidence="2 3">
    <name type="scientific">Cohnella yongneupensis</name>
    <dbReference type="NCBI Taxonomy" id="425006"/>
    <lineage>
        <taxon>Bacteria</taxon>
        <taxon>Bacillati</taxon>
        <taxon>Bacillota</taxon>
        <taxon>Bacilli</taxon>
        <taxon>Bacillales</taxon>
        <taxon>Paenibacillaceae</taxon>
        <taxon>Cohnella</taxon>
    </lineage>
</organism>
<dbReference type="Proteomes" id="UP001596108">
    <property type="component" value="Unassembled WGS sequence"/>
</dbReference>
<evidence type="ECO:0000313" key="2">
    <source>
        <dbReference type="EMBL" id="MFC5528700.1"/>
    </source>
</evidence>